<evidence type="ECO:0000256" key="2">
    <source>
        <dbReference type="ARBA" id="ARBA00022723"/>
    </source>
</evidence>
<keyword evidence="2" id="KW-0479">Metal-binding</keyword>
<evidence type="ECO:0000313" key="9">
    <source>
        <dbReference type="Proteomes" id="UP001165413"/>
    </source>
</evidence>
<dbReference type="PROSITE" id="PS51300">
    <property type="entry name" value="NIRD"/>
    <property type="match status" value="1"/>
</dbReference>
<evidence type="ECO:0000256" key="6">
    <source>
        <dbReference type="ARBA" id="ARBA00023063"/>
    </source>
</evidence>
<accession>A0AA41WX85</accession>
<evidence type="ECO:0000259" key="7">
    <source>
        <dbReference type="PROSITE" id="PS51296"/>
    </source>
</evidence>
<keyword evidence="9" id="KW-1185">Reference proteome</keyword>
<keyword evidence="6" id="KW-0534">Nitrate assimilation</keyword>
<dbReference type="Gene3D" id="2.102.10.10">
    <property type="entry name" value="Rieske [2Fe-2S] iron-sulphur domain"/>
    <property type="match status" value="1"/>
</dbReference>
<dbReference type="Pfam" id="PF13806">
    <property type="entry name" value="Rieske_2"/>
    <property type="match status" value="1"/>
</dbReference>
<feature type="domain" description="Rieske" evidence="7">
    <location>
        <begin position="12"/>
        <end position="112"/>
    </location>
</feature>
<keyword evidence="5" id="KW-0411">Iron-sulfur</keyword>
<dbReference type="PANTHER" id="PTHR40562:SF1">
    <property type="entry name" value="NITRITE REDUCTASE (NADH) SMALL SUBUNIT"/>
    <property type="match status" value="1"/>
</dbReference>
<evidence type="ECO:0000256" key="1">
    <source>
        <dbReference type="ARBA" id="ARBA00022714"/>
    </source>
</evidence>
<dbReference type="NCBIfam" id="TIGR02378">
    <property type="entry name" value="nirD_assim_sml"/>
    <property type="match status" value="1"/>
</dbReference>
<dbReference type="GO" id="GO:0046872">
    <property type="term" value="F:metal ion binding"/>
    <property type="evidence" value="ECO:0007669"/>
    <property type="project" value="UniProtKB-KW"/>
</dbReference>
<reference evidence="8" key="1">
    <citation type="submission" date="2022-07" db="EMBL/GenBank/DDBJ databases">
        <title>Characterization of the Novel Bacterium Alteromonas immobilis LMIT006 and Alteromonas gregis LMIT007.</title>
        <authorList>
            <person name="Lin X."/>
        </authorList>
    </citation>
    <scope>NUCLEOTIDE SEQUENCE</scope>
    <source>
        <strain evidence="8">LMIT007</strain>
    </source>
</reference>
<protein>
    <submittedName>
        <fullName evidence="8">Nitrite reductase small subunit NirD</fullName>
    </submittedName>
</protein>
<dbReference type="InterPro" id="IPR017941">
    <property type="entry name" value="Rieske_2Fe-2S"/>
</dbReference>
<dbReference type="GO" id="GO:0042128">
    <property type="term" value="P:nitrate assimilation"/>
    <property type="evidence" value="ECO:0007669"/>
    <property type="project" value="UniProtKB-KW"/>
</dbReference>
<dbReference type="RefSeq" id="WP_254099314.1">
    <property type="nucleotide sequence ID" value="NZ_JANATA010000005.1"/>
</dbReference>
<evidence type="ECO:0000256" key="5">
    <source>
        <dbReference type="ARBA" id="ARBA00023014"/>
    </source>
</evidence>
<dbReference type="AlphaFoldDB" id="A0AA41WX85"/>
<gene>
    <name evidence="8" type="primary">nirD</name>
    <name evidence="8" type="ORF">NLF92_04510</name>
</gene>
<dbReference type="InterPro" id="IPR017881">
    <property type="entry name" value="NirD"/>
</dbReference>
<dbReference type="InterPro" id="IPR036922">
    <property type="entry name" value="Rieske_2Fe-2S_sf"/>
</dbReference>
<sequence length="114" mass="12553">MLAETQIQTDWETVCQLDDITPFTGVCALVGEIHIAIFRVSDDKLYAIQNYCPFGQASILSRGIVGTVGERIVVASPLYKQQYDLATGECLEDPETTLTTYAVRVHDGSVQILN</sequence>
<evidence type="ECO:0000313" key="8">
    <source>
        <dbReference type="EMBL" id="MCP3428202.1"/>
    </source>
</evidence>
<dbReference type="InterPro" id="IPR012748">
    <property type="entry name" value="Rieske-like_NirD"/>
</dbReference>
<dbReference type="GO" id="GO:0008942">
    <property type="term" value="F:nitrite reductase [NAD(P)H] activity"/>
    <property type="evidence" value="ECO:0007669"/>
    <property type="project" value="InterPro"/>
</dbReference>
<evidence type="ECO:0000256" key="4">
    <source>
        <dbReference type="ARBA" id="ARBA00023004"/>
    </source>
</evidence>
<keyword evidence="3" id="KW-0560">Oxidoreductase</keyword>
<keyword evidence="1" id="KW-0001">2Fe-2S</keyword>
<dbReference type="SUPFAM" id="SSF50022">
    <property type="entry name" value="ISP domain"/>
    <property type="match status" value="1"/>
</dbReference>
<proteinExistence type="predicted"/>
<dbReference type="PROSITE" id="PS51296">
    <property type="entry name" value="RIESKE"/>
    <property type="match status" value="1"/>
</dbReference>
<organism evidence="8 9">
    <name type="scientific">Opacimonas viscosa</name>
    <dbReference type="NCBI Taxonomy" id="2961944"/>
    <lineage>
        <taxon>Bacteria</taxon>
        <taxon>Pseudomonadati</taxon>
        <taxon>Pseudomonadota</taxon>
        <taxon>Gammaproteobacteria</taxon>
        <taxon>Alteromonadales</taxon>
        <taxon>Alteromonadaceae</taxon>
        <taxon>Opacimonas</taxon>
    </lineage>
</organism>
<evidence type="ECO:0000256" key="3">
    <source>
        <dbReference type="ARBA" id="ARBA00023002"/>
    </source>
</evidence>
<dbReference type="GO" id="GO:0051537">
    <property type="term" value="F:2 iron, 2 sulfur cluster binding"/>
    <property type="evidence" value="ECO:0007669"/>
    <property type="project" value="UniProtKB-KW"/>
</dbReference>
<dbReference type="CDD" id="cd03529">
    <property type="entry name" value="Rieske_NirD"/>
    <property type="match status" value="1"/>
</dbReference>
<name>A0AA41WX85_9ALTE</name>
<dbReference type="EMBL" id="JANATA010000005">
    <property type="protein sequence ID" value="MCP3428202.1"/>
    <property type="molecule type" value="Genomic_DNA"/>
</dbReference>
<dbReference type="PANTHER" id="PTHR40562">
    <property type="match status" value="1"/>
</dbReference>
<keyword evidence="4" id="KW-0408">Iron</keyword>
<comment type="caution">
    <text evidence="8">The sequence shown here is derived from an EMBL/GenBank/DDBJ whole genome shotgun (WGS) entry which is preliminary data.</text>
</comment>
<dbReference type="Proteomes" id="UP001165413">
    <property type="component" value="Unassembled WGS sequence"/>
</dbReference>